<dbReference type="AlphaFoldDB" id="A0AB34WZM6"/>
<sequence>MPFLSSSSSFKFFLFVYGCVATAIDYRHTRVEKGKDTRDIVGFPNVNH</sequence>
<proteinExistence type="predicted"/>
<evidence type="ECO:0000313" key="2">
    <source>
        <dbReference type="Proteomes" id="UP000070572"/>
    </source>
</evidence>
<accession>A0AB34WZM6</accession>
<name>A0AB34WZM6_9ACTO</name>
<gene>
    <name evidence="1" type="ORF">HMPREF1862_00640</name>
</gene>
<protein>
    <submittedName>
        <fullName evidence="1">Uncharacterized protein</fullName>
    </submittedName>
</protein>
<organism evidence="1 2">
    <name type="scientific">Varibaculum cambriense</name>
    <dbReference type="NCBI Taxonomy" id="184870"/>
    <lineage>
        <taxon>Bacteria</taxon>
        <taxon>Bacillati</taxon>
        <taxon>Actinomycetota</taxon>
        <taxon>Actinomycetes</taxon>
        <taxon>Actinomycetales</taxon>
        <taxon>Actinomycetaceae</taxon>
        <taxon>Varibaculum</taxon>
    </lineage>
</organism>
<dbReference type="Proteomes" id="UP000070572">
    <property type="component" value="Unassembled WGS sequence"/>
</dbReference>
<comment type="caution">
    <text evidence="1">The sequence shown here is derived from an EMBL/GenBank/DDBJ whole genome shotgun (WGS) entry which is preliminary data.</text>
</comment>
<dbReference type="EMBL" id="LSDN01000013">
    <property type="protein sequence ID" value="KXB80920.1"/>
    <property type="molecule type" value="Genomic_DNA"/>
</dbReference>
<reference evidence="1 2" key="1">
    <citation type="submission" date="2016-01" db="EMBL/GenBank/DDBJ databases">
        <authorList>
            <person name="Mitreva M."/>
            <person name="Pepin K.H."/>
            <person name="Mihindukulasuriya K.A."/>
            <person name="Fulton R."/>
            <person name="Fronick C."/>
            <person name="O'Laughlin M."/>
            <person name="Miner T."/>
            <person name="Herter B."/>
            <person name="Rosa B.A."/>
            <person name="Cordes M."/>
            <person name="Tomlinson C."/>
            <person name="Wollam A."/>
            <person name="Palsikar V.B."/>
            <person name="Mardis E.R."/>
            <person name="Wilson R.K."/>
        </authorList>
    </citation>
    <scope>NUCLEOTIDE SEQUENCE [LARGE SCALE GENOMIC DNA]</scope>
    <source>
        <strain evidence="1 2">DNF00696</strain>
    </source>
</reference>
<evidence type="ECO:0000313" key="1">
    <source>
        <dbReference type="EMBL" id="KXB80920.1"/>
    </source>
</evidence>